<evidence type="ECO:0000313" key="1">
    <source>
        <dbReference type="EMBL" id="RNA06212.1"/>
    </source>
</evidence>
<organism evidence="1 2">
    <name type="scientific">Brachionus plicatilis</name>
    <name type="common">Marine rotifer</name>
    <name type="synonym">Brachionus muelleri</name>
    <dbReference type="NCBI Taxonomy" id="10195"/>
    <lineage>
        <taxon>Eukaryota</taxon>
        <taxon>Metazoa</taxon>
        <taxon>Spiralia</taxon>
        <taxon>Gnathifera</taxon>
        <taxon>Rotifera</taxon>
        <taxon>Eurotatoria</taxon>
        <taxon>Monogononta</taxon>
        <taxon>Pseudotrocha</taxon>
        <taxon>Ploima</taxon>
        <taxon>Brachionidae</taxon>
        <taxon>Brachionus</taxon>
    </lineage>
</organism>
<dbReference type="AlphaFoldDB" id="A0A3M7Q4U1"/>
<sequence>MFELRFMTFNKSSVLLNVENDIRKSLNDFSFYLVKSDLNQNIVRKLTELSKSKNLKKAIRSKRFCMKFHDAMINDIYFFIQQNIC</sequence>
<accession>A0A3M7Q4U1</accession>
<keyword evidence="2" id="KW-1185">Reference proteome</keyword>
<comment type="caution">
    <text evidence="1">The sequence shown here is derived from an EMBL/GenBank/DDBJ whole genome shotgun (WGS) entry which is preliminary data.</text>
</comment>
<evidence type="ECO:0000313" key="2">
    <source>
        <dbReference type="Proteomes" id="UP000276133"/>
    </source>
</evidence>
<protein>
    <submittedName>
        <fullName evidence="1">Uncharacterized protein</fullName>
    </submittedName>
</protein>
<dbReference type="Proteomes" id="UP000276133">
    <property type="component" value="Unassembled WGS sequence"/>
</dbReference>
<proteinExistence type="predicted"/>
<dbReference type="EMBL" id="REGN01007459">
    <property type="protein sequence ID" value="RNA06212.1"/>
    <property type="molecule type" value="Genomic_DNA"/>
</dbReference>
<gene>
    <name evidence="1" type="ORF">BpHYR1_029975</name>
</gene>
<name>A0A3M7Q4U1_BRAPC</name>
<reference evidence="1 2" key="1">
    <citation type="journal article" date="2018" name="Sci. Rep.">
        <title>Genomic signatures of local adaptation to the degree of environmental predictability in rotifers.</title>
        <authorList>
            <person name="Franch-Gras L."/>
            <person name="Hahn C."/>
            <person name="Garcia-Roger E.M."/>
            <person name="Carmona M.J."/>
            <person name="Serra M."/>
            <person name="Gomez A."/>
        </authorList>
    </citation>
    <scope>NUCLEOTIDE SEQUENCE [LARGE SCALE GENOMIC DNA]</scope>
    <source>
        <strain evidence="1">HYR1</strain>
    </source>
</reference>